<organism evidence="4 5">
    <name type="scientific">Metschnikowia bicuspidata</name>
    <dbReference type="NCBI Taxonomy" id="27322"/>
    <lineage>
        <taxon>Eukaryota</taxon>
        <taxon>Fungi</taxon>
        <taxon>Dikarya</taxon>
        <taxon>Ascomycota</taxon>
        <taxon>Saccharomycotina</taxon>
        <taxon>Pichiomycetes</taxon>
        <taxon>Metschnikowiaceae</taxon>
        <taxon>Metschnikowia</taxon>
    </lineage>
</organism>
<keyword evidence="5" id="KW-1185">Reference proteome</keyword>
<dbReference type="OrthoDB" id="1700726at2759"/>
<feature type="domain" description="AMP-dependent synthetase/ligase" evidence="3">
    <location>
        <begin position="166"/>
        <end position="551"/>
    </location>
</feature>
<gene>
    <name evidence="4" type="ORF">METBISCDRAFT_17006</name>
</gene>
<sequence length="740" mass="82335">MTFLLAPRDADYVFNSPSETGVSYAEVLAKHVPLKNVENARPLVGTNEPGYSPVYRNCATDQLKRRFMPHLDTYYAFWKNSVESFPAQPALASRPYDYKTGQSEARYVSELYAEVDAKCKNLGSGLLYLLRNNRFKNPDCEAHRKIDTHYDDTASHNETNHSFVLTIYLGNRAEWVLTDLACVSYSITNTVLYDTLGPSASEYILHLTQSPVVMASYKNVQIVLELKKNHPDLLAALICVVSMDPLDCVSAEEGYAMRHAAQEAGLELYDLAQVCGVGALFPSVEIPPKPETVYTISFTSGTTGSAPKGVVLTQENAALAVTFVLCMAPPIENDLELAFLPLAHIFQRQVLAFNLAKGGMTGFPQMNGTPLTLFDDLRSLKPKHMANVPRVYTKLEAALKKSTLESNLLLKRSLFTKIINEKTRLQSIADGNPGSHWFYDKVFLSKVRALTGFENMQFCITGLAPISPLTQKFLKAALNIGFSQGYGLTELFAGMCFGTPYEKEPGGCGSPGVCSDIRVHELPELGYTLDNPDGPMGELEIRGLQNFHHYFKNGEETKKLIHNGWFRTGDVARIHRANGCLYIVDRVKNFFKLSQGEYVTPEKIENAYLSANSVLTQCFVHGESVHDFLVAVIGVDPEKIVSYLAQKCNVASSELQLEKDILAAANRKENRQQLLAALNKNVTGLAGFEMIHNVYVEFEPLRLDRDVITPTVKIRRPIAAKFFAEQIHAMYDEATLISKM</sequence>
<keyword evidence="1" id="KW-0547">Nucleotide-binding</keyword>
<dbReference type="Proteomes" id="UP000268321">
    <property type="component" value="Unassembled WGS sequence"/>
</dbReference>
<dbReference type="GO" id="GO:0005524">
    <property type="term" value="F:ATP binding"/>
    <property type="evidence" value="ECO:0007669"/>
    <property type="project" value="UniProtKB-KW"/>
</dbReference>
<evidence type="ECO:0000313" key="4">
    <source>
        <dbReference type="EMBL" id="RKP30132.1"/>
    </source>
</evidence>
<dbReference type="GO" id="GO:0004467">
    <property type="term" value="F:long-chain fatty acid-CoA ligase activity"/>
    <property type="evidence" value="ECO:0007669"/>
    <property type="project" value="TreeGrafter"/>
</dbReference>
<name>A0A4P9ZCQ1_9ASCO</name>
<evidence type="ECO:0000256" key="1">
    <source>
        <dbReference type="ARBA" id="ARBA00022741"/>
    </source>
</evidence>
<protein>
    <submittedName>
        <fullName evidence="4">Acetyl-CoA synthetase-like protein</fullName>
    </submittedName>
</protein>
<proteinExistence type="predicted"/>
<evidence type="ECO:0000259" key="3">
    <source>
        <dbReference type="Pfam" id="PF00501"/>
    </source>
</evidence>
<dbReference type="AlphaFoldDB" id="A0A4P9ZCQ1"/>
<dbReference type="PANTHER" id="PTHR43272:SF33">
    <property type="entry name" value="AMP-BINDING DOMAIN-CONTAINING PROTEIN-RELATED"/>
    <property type="match status" value="1"/>
</dbReference>
<evidence type="ECO:0000256" key="2">
    <source>
        <dbReference type="ARBA" id="ARBA00022840"/>
    </source>
</evidence>
<dbReference type="InterPro" id="IPR000873">
    <property type="entry name" value="AMP-dep_synth/lig_dom"/>
</dbReference>
<dbReference type="InterPro" id="IPR042099">
    <property type="entry name" value="ANL_N_sf"/>
</dbReference>
<reference evidence="5" key="1">
    <citation type="journal article" date="2018" name="Nat. Microbiol.">
        <title>Leveraging single-cell genomics to expand the fungal tree of life.</title>
        <authorList>
            <person name="Ahrendt S.R."/>
            <person name="Quandt C.A."/>
            <person name="Ciobanu D."/>
            <person name="Clum A."/>
            <person name="Salamov A."/>
            <person name="Andreopoulos B."/>
            <person name="Cheng J.F."/>
            <person name="Woyke T."/>
            <person name="Pelin A."/>
            <person name="Henrissat B."/>
            <person name="Reynolds N.K."/>
            <person name="Benny G.L."/>
            <person name="Smith M.E."/>
            <person name="James T.Y."/>
            <person name="Grigoriev I.V."/>
        </authorList>
    </citation>
    <scope>NUCLEOTIDE SEQUENCE [LARGE SCALE GENOMIC DNA]</scope>
    <source>
        <strain evidence="5">Baker2002</strain>
    </source>
</reference>
<keyword evidence="2" id="KW-0067">ATP-binding</keyword>
<evidence type="ECO:0000313" key="5">
    <source>
        <dbReference type="Proteomes" id="UP000268321"/>
    </source>
</evidence>
<dbReference type="EMBL" id="ML004465">
    <property type="protein sequence ID" value="RKP30132.1"/>
    <property type="molecule type" value="Genomic_DNA"/>
</dbReference>
<dbReference type="PANTHER" id="PTHR43272">
    <property type="entry name" value="LONG-CHAIN-FATTY-ACID--COA LIGASE"/>
    <property type="match status" value="1"/>
</dbReference>
<dbReference type="Pfam" id="PF00501">
    <property type="entry name" value="AMP-binding"/>
    <property type="match status" value="1"/>
</dbReference>
<dbReference type="GO" id="GO:0005783">
    <property type="term" value="C:endoplasmic reticulum"/>
    <property type="evidence" value="ECO:0007669"/>
    <property type="project" value="TreeGrafter"/>
</dbReference>
<dbReference type="Gene3D" id="3.40.50.12780">
    <property type="entry name" value="N-terminal domain of ligase-like"/>
    <property type="match status" value="1"/>
</dbReference>
<dbReference type="SUPFAM" id="SSF56801">
    <property type="entry name" value="Acetyl-CoA synthetase-like"/>
    <property type="match status" value="1"/>
</dbReference>
<accession>A0A4P9ZCQ1</accession>
<dbReference type="GO" id="GO:0016020">
    <property type="term" value="C:membrane"/>
    <property type="evidence" value="ECO:0007669"/>
    <property type="project" value="TreeGrafter"/>
</dbReference>